<comment type="cofactor">
    <cofactor evidence="1 12">
        <name>heme</name>
        <dbReference type="ChEBI" id="CHEBI:30413"/>
    </cofactor>
</comment>
<dbReference type="InterPro" id="IPR036396">
    <property type="entry name" value="Cyt_P450_sf"/>
</dbReference>
<evidence type="ECO:0000256" key="5">
    <source>
        <dbReference type="ARBA" id="ARBA00022692"/>
    </source>
</evidence>
<gene>
    <name evidence="14" type="ORF">CUMW_080820</name>
</gene>
<dbReference type="Gene3D" id="1.10.630.10">
    <property type="entry name" value="Cytochrome P450"/>
    <property type="match status" value="4"/>
</dbReference>
<keyword evidence="9 12" id="KW-0408">Iron</keyword>
<evidence type="ECO:0000256" key="7">
    <source>
        <dbReference type="ARBA" id="ARBA00022989"/>
    </source>
</evidence>
<keyword evidence="5 13" id="KW-0812">Transmembrane</keyword>
<accession>A0A2H5NVX6</accession>
<name>A0A2H5NVX6_CITUN</name>
<comment type="caution">
    <text evidence="14">The sequence shown here is derived from an EMBL/GenBank/DDBJ whole genome shotgun (WGS) entry which is preliminary data.</text>
</comment>
<reference evidence="14 15" key="1">
    <citation type="journal article" date="2017" name="Front. Genet.">
        <title>Draft sequencing of the heterozygous diploid genome of Satsuma (Citrus unshiu Marc.) using a hybrid assembly approach.</title>
        <authorList>
            <person name="Shimizu T."/>
            <person name="Tanizawa Y."/>
            <person name="Mochizuki T."/>
            <person name="Nagasaki H."/>
            <person name="Yoshioka T."/>
            <person name="Toyoda A."/>
            <person name="Fujiyama A."/>
            <person name="Kaminuma E."/>
            <person name="Nakamura Y."/>
        </authorList>
    </citation>
    <scope>NUCLEOTIDE SEQUENCE [LARGE SCALE GENOMIC DNA]</scope>
    <source>
        <strain evidence="15">cv. Miyagawa wase</strain>
    </source>
</reference>
<evidence type="ECO:0000256" key="12">
    <source>
        <dbReference type="PIRSR" id="PIRSR602401-1"/>
    </source>
</evidence>
<dbReference type="GO" id="GO:0016705">
    <property type="term" value="F:oxidoreductase activity, acting on paired donors, with incorporation or reduction of molecular oxygen"/>
    <property type="evidence" value="ECO:0007669"/>
    <property type="project" value="InterPro"/>
</dbReference>
<evidence type="ECO:0000256" key="2">
    <source>
        <dbReference type="ARBA" id="ARBA00004167"/>
    </source>
</evidence>
<dbReference type="InterPro" id="IPR050665">
    <property type="entry name" value="Cytochrome_P450_Monooxygen"/>
</dbReference>
<keyword evidence="10" id="KW-0503">Monooxygenase</keyword>
<dbReference type="EMBL" id="BDQV01000022">
    <property type="protein sequence ID" value="GAY44260.1"/>
    <property type="molecule type" value="Genomic_DNA"/>
</dbReference>
<comment type="subcellular location">
    <subcellularLocation>
        <location evidence="2">Membrane</location>
        <topology evidence="2">Single-pass membrane protein</topology>
    </subcellularLocation>
</comment>
<dbReference type="FunFam" id="1.10.630.10:FF:000029">
    <property type="entry name" value="Cytochrome P450 734A1"/>
    <property type="match status" value="2"/>
</dbReference>
<evidence type="ECO:0000256" key="1">
    <source>
        <dbReference type="ARBA" id="ARBA00001971"/>
    </source>
</evidence>
<dbReference type="PANTHER" id="PTHR24282">
    <property type="entry name" value="CYTOCHROME P450 FAMILY MEMBER"/>
    <property type="match status" value="1"/>
</dbReference>
<keyword evidence="7 13" id="KW-1133">Transmembrane helix</keyword>
<dbReference type="GO" id="GO:0020037">
    <property type="term" value="F:heme binding"/>
    <property type="evidence" value="ECO:0007669"/>
    <property type="project" value="InterPro"/>
</dbReference>
<dbReference type="Pfam" id="PF00067">
    <property type="entry name" value="p450"/>
    <property type="match status" value="4"/>
</dbReference>
<dbReference type="PRINTS" id="PR00463">
    <property type="entry name" value="EP450I"/>
</dbReference>
<dbReference type="GO" id="GO:0004497">
    <property type="term" value="F:monooxygenase activity"/>
    <property type="evidence" value="ECO:0007669"/>
    <property type="project" value="UniProtKB-KW"/>
</dbReference>
<evidence type="ECO:0000256" key="6">
    <source>
        <dbReference type="ARBA" id="ARBA00022723"/>
    </source>
</evidence>
<organism evidence="14 15">
    <name type="scientific">Citrus unshiu</name>
    <name type="common">Satsuma mandarin</name>
    <name type="synonym">Citrus nobilis var. unshiu</name>
    <dbReference type="NCBI Taxonomy" id="55188"/>
    <lineage>
        <taxon>Eukaryota</taxon>
        <taxon>Viridiplantae</taxon>
        <taxon>Streptophyta</taxon>
        <taxon>Embryophyta</taxon>
        <taxon>Tracheophyta</taxon>
        <taxon>Spermatophyta</taxon>
        <taxon>Magnoliopsida</taxon>
        <taxon>eudicotyledons</taxon>
        <taxon>Gunneridae</taxon>
        <taxon>Pentapetalae</taxon>
        <taxon>rosids</taxon>
        <taxon>malvids</taxon>
        <taxon>Sapindales</taxon>
        <taxon>Rutaceae</taxon>
        <taxon>Aurantioideae</taxon>
        <taxon>Citrus</taxon>
    </lineage>
</organism>
<evidence type="ECO:0000256" key="8">
    <source>
        <dbReference type="ARBA" id="ARBA00023002"/>
    </source>
</evidence>
<dbReference type="InterPro" id="IPR002401">
    <property type="entry name" value="Cyt_P450_E_grp-I"/>
</dbReference>
<keyword evidence="15" id="KW-1185">Reference proteome</keyword>
<evidence type="ECO:0000313" key="14">
    <source>
        <dbReference type="EMBL" id="GAY44260.1"/>
    </source>
</evidence>
<dbReference type="STRING" id="55188.A0A2H5NVX6"/>
<evidence type="ECO:0000256" key="4">
    <source>
        <dbReference type="ARBA" id="ARBA00022617"/>
    </source>
</evidence>
<dbReference type="PROSITE" id="PS00086">
    <property type="entry name" value="CYTOCHROME_P450"/>
    <property type="match status" value="4"/>
</dbReference>
<dbReference type="InterPro" id="IPR017972">
    <property type="entry name" value="Cyt_P450_CS"/>
</dbReference>
<feature type="binding site" description="axial binding residue" evidence="12">
    <location>
        <position position="972"/>
    </location>
    <ligand>
        <name>heme</name>
        <dbReference type="ChEBI" id="CHEBI:30413"/>
    </ligand>
    <ligandPart>
        <name>Fe</name>
        <dbReference type="ChEBI" id="CHEBI:18248"/>
    </ligandPart>
</feature>
<evidence type="ECO:0000256" key="3">
    <source>
        <dbReference type="ARBA" id="ARBA00010617"/>
    </source>
</evidence>
<evidence type="ECO:0000256" key="9">
    <source>
        <dbReference type="ARBA" id="ARBA00023004"/>
    </source>
</evidence>
<dbReference type="PRINTS" id="PR00385">
    <property type="entry name" value="P450"/>
</dbReference>
<feature type="transmembrane region" description="Helical" evidence="13">
    <location>
        <begin position="6"/>
        <end position="26"/>
    </location>
</feature>
<dbReference type="PANTHER" id="PTHR24282:SF236">
    <property type="entry name" value="CYTOCHROME P450"/>
    <property type="match status" value="1"/>
</dbReference>
<evidence type="ECO:0000256" key="11">
    <source>
        <dbReference type="ARBA" id="ARBA00023136"/>
    </source>
</evidence>
<keyword evidence="11 13" id="KW-0472">Membrane</keyword>
<evidence type="ECO:0000256" key="13">
    <source>
        <dbReference type="SAM" id="Phobius"/>
    </source>
</evidence>
<evidence type="ECO:0000256" key="10">
    <source>
        <dbReference type="ARBA" id="ARBA00023033"/>
    </source>
</evidence>
<sequence length="1933" mass="221099">MGSPIILYAATSCFCLVFFLFIIRLFNKLWWIPNRTQAVMGSQGVRGPAYRLVYGNTKEILSLRNQIWISPMGLSHDILPRILPHICSWTKQYGMNFLTWYGSRAQLVITQPELIKEILSNSDGTYPKVQAPGFLRKILGDGLVTAGGENWHRQRKLATLAFYAESLRVTKSNCLMFKLKSIIVMLFNVFVPMQDMIPAMVASVEIMLKRWRHNEGKEIEVSQDFTLLTSEIISRTAFGSSYLEGESIFNKLTNMSFIASRNAYKIKIPLIGDFVKTSDDVEADKLEQGIRDSIIKMMKTREEKAMKGESEGYGNDYFGLLLKAYHDPDMTKRISLDVLIDECKTFYIAGHETTTKLLTWTILLLATHTDWQEKLREEVLELFGQQNPTPDGIGKLKTMSMVINESLRLYPPAVNISRNVEREVRLGKYILPANMELVIPILAIHHDPQIWGEDVDLFKPERFAEGVAKASNNTPAAFLPFSSGPRICVGLNFAATEAKIALSMILQRYRFNLSPSYVHSPVLVVTLRPQHGLQLLNKIWWTPIRIQSQMRSQDIKGPSYKFFQGNNKEIMNMKNEMIMSSSPMQLSHQIFPITEPHIYSWIKLYGTNFLMWHGSQAELVVAEPKLIKEIMNNNRSFPKREPREYLKLLGNGLVTTRGEKWLKKRKLAVNAFHAENLKNMIPDMIASVDMMLERWRDYEGKEIDAYREIKVLTSEIISRTAFGSCYLEGENIFNMLTKMAYIVAKKKYKLEIPGIGKLLKTNDDIESDKLEQDIRDSIIKVVKKRESNVLTGEAESYGNDLLGILMRAYHSADETQKISLDDLIDECKTFYVAGTDTTASLLSWTIFLLAIHSDWQDKARKEVLELLGQQNPSADNISRLKIVGMIINETLRLYPPFVVFVREVKKEVKLGDLIVPANVDVTIPVIAVHHDPQIWGEDFHLYKPERFAQGVPKATSNNMAAFLPFGLGPRTCVGFNFTIIEAKIALSMILRRYKFTLSPNYVHSPVPRITLCPQHGIQVMLRALFINKLWWNPIWTQSQMRSQGIKGPSYKFIHGNTKEIINMTNEIMSSPMELTHQIFPRVYPQVYSWIKLYGTNFLMWNGLQPQLVVAEPDLIKEILNDKDRAYPKREPTNFIKKFLGDGLVTTQGEKWFKQRKLANHAFHVETLKSMIPDMIASVEMMLERWRDYEGKEIDAYKEFKVLTSEIISRTAFGSSYLEGENIFNMLTKLAFFISKNEYKVRIPLIGKLVKTRDDTESDKVEQDIRDSVIKIVENREKNVITGEVASYGDDLLGALMMAYHDVDEITASVLSWTVLLLATHNDWQDKARKEVQELFGQQSPNADNISRLYPPAFHILRKVQKEVKLGKFIVPGNLDITIPVIAVHHDPQIWGEDAHLFKPERFAEGVAKATNNNVAAFIPFGLGPRTCVGLNYAITEAKIALSMILQRYKFTPSPTYSRMRSQGIKGPSHKFIHGSTKDILTMKNETMRSPMELSHQIYPRVSPHVYSWIKLYGKNFLMWYGLEAQLVVTEPQLIKEILSDKHRAYPKREPREYTKKLLGNGLVTAQGEKWFKQRKLANHAFHAETLKSMIPDMIASAEMMLDRWRDNEGQEIDVYQEFKILTLEAISRTAFGSSYLEGENIFNMLTKLTFFISKNEYRVRIPVIGKLVKTHDDIESHKTEQDIRDSIIKIIKKRESNVMTGEVESYGSDLLGVLMQAYHNVDETLKISLDDLIDECKTFYIAGHETTASLLTWTVLLLAIHNDWQDKARNEVLQLFGQQSPNADNISRLKIMSMIINESLRLYPPVVLILRKVKKEVKLGKFVIPADVDITIPTLAVHHDPQIWGEEFHLFKPERFAGGVANATNNNMAAFIPFGLGPRTCVGFNYAIMEAKIALSMILQQYKFTLSPTYVHSPASIITLRPQHGLQVLLHAL</sequence>
<protein>
    <recommendedName>
        <fullName evidence="16">Cytochrome P450</fullName>
    </recommendedName>
</protein>
<dbReference type="Proteomes" id="UP000236630">
    <property type="component" value="Unassembled WGS sequence"/>
</dbReference>
<proteinExistence type="inferred from homology"/>
<evidence type="ECO:0008006" key="16">
    <source>
        <dbReference type="Google" id="ProtNLM"/>
    </source>
</evidence>
<keyword evidence="6 12" id="KW-0479">Metal-binding</keyword>
<keyword evidence="8" id="KW-0560">Oxidoreductase</keyword>
<keyword evidence="4 12" id="KW-0349">Heme</keyword>
<comment type="similarity">
    <text evidence="3">Belongs to the cytochrome P450 family.</text>
</comment>
<dbReference type="GO" id="GO:0005506">
    <property type="term" value="F:iron ion binding"/>
    <property type="evidence" value="ECO:0007669"/>
    <property type="project" value="InterPro"/>
</dbReference>
<feature type="transmembrane region" description="Helical" evidence="13">
    <location>
        <begin position="175"/>
        <end position="193"/>
    </location>
</feature>
<dbReference type="InterPro" id="IPR001128">
    <property type="entry name" value="Cyt_P450"/>
</dbReference>
<dbReference type="GO" id="GO:0016020">
    <property type="term" value="C:membrane"/>
    <property type="evidence" value="ECO:0007669"/>
    <property type="project" value="UniProtKB-SubCell"/>
</dbReference>
<evidence type="ECO:0000313" key="15">
    <source>
        <dbReference type="Proteomes" id="UP000236630"/>
    </source>
</evidence>
<dbReference type="SUPFAM" id="SSF48264">
    <property type="entry name" value="Cytochrome P450"/>
    <property type="match status" value="4"/>
</dbReference>